<keyword evidence="1" id="KW-0732">Signal</keyword>
<dbReference type="AlphaFoldDB" id="A0A0C1MCY5"/>
<feature type="chain" id="PRO_5002135924" evidence="1">
    <location>
        <begin position="23"/>
        <end position="402"/>
    </location>
</feature>
<dbReference type="OrthoDB" id="6305234at2"/>
<gene>
    <name evidence="3" type="ORF">JF50_22405</name>
</gene>
<dbReference type="Proteomes" id="UP000031327">
    <property type="component" value="Unassembled WGS sequence"/>
</dbReference>
<feature type="domain" description="DUF642" evidence="2">
    <location>
        <begin position="26"/>
        <end position="173"/>
    </location>
</feature>
<organism evidence="3 4">
    <name type="scientific">Pseudoalteromonas luteoviolacea</name>
    <dbReference type="NCBI Taxonomy" id="43657"/>
    <lineage>
        <taxon>Bacteria</taxon>
        <taxon>Pseudomonadati</taxon>
        <taxon>Pseudomonadota</taxon>
        <taxon>Gammaproteobacteria</taxon>
        <taxon>Alteromonadales</taxon>
        <taxon>Pseudoalteromonadaceae</taxon>
        <taxon>Pseudoalteromonas</taxon>
    </lineage>
</organism>
<dbReference type="InterPro" id="IPR006946">
    <property type="entry name" value="DGR2-like_dom"/>
</dbReference>
<evidence type="ECO:0000256" key="1">
    <source>
        <dbReference type="SAM" id="SignalP"/>
    </source>
</evidence>
<dbReference type="RefSeq" id="WP_039611554.1">
    <property type="nucleotide sequence ID" value="NZ_JWIC01000010.1"/>
</dbReference>
<evidence type="ECO:0000313" key="4">
    <source>
        <dbReference type="Proteomes" id="UP000031327"/>
    </source>
</evidence>
<dbReference type="Pfam" id="PF04862">
    <property type="entry name" value="DUF642"/>
    <property type="match status" value="1"/>
</dbReference>
<dbReference type="EMBL" id="JWIC01000010">
    <property type="protein sequence ID" value="KID54654.1"/>
    <property type="molecule type" value="Genomic_DNA"/>
</dbReference>
<sequence length="402" mass="43460">MKLSTSSVLLVTALTASQSVLADNNLIANGSFEQSGNISGTWKLFDNLSGWERTGARFEIQTDRLGLIAPQDGTQYLELDSTSNYTAYQNIATEAGKRYVVSFYYSPRVRNNNQTNQATVTWDGQVIANLNGTNRGWQHVTVTVTANSAQSTLAFTGSGTSDSYGALVDNVSVTADCVTGLFGINNYGNAGEGYIFNINLDTMTYSKVAGVSHTASNIASKDGVLYFMEQNDKQTKASTLWSLDLDGNVETAVANATSWPIYRSAVSDDGIHLRATSKTYMYDYNLQTGEKTVLGKLKYSGDDFSHGDIAYSADNNTLYVLTGKALYTLDTADMSLTKIGEHGVNWASGLAISDTGTLYVSGRQSGQNAKIYSLNPNTAVATEMMEGPAHINDLTFVDNYCR</sequence>
<comment type="caution">
    <text evidence="3">The sequence shown here is derived from an EMBL/GenBank/DDBJ whole genome shotgun (WGS) entry which is preliminary data.</text>
</comment>
<evidence type="ECO:0000313" key="3">
    <source>
        <dbReference type="EMBL" id="KID54654.1"/>
    </source>
</evidence>
<dbReference type="SUPFAM" id="SSF49785">
    <property type="entry name" value="Galactose-binding domain-like"/>
    <property type="match status" value="1"/>
</dbReference>
<feature type="signal peptide" evidence="1">
    <location>
        <begin position="1"/>
        <end position="22"/>
    </location>
</feature>
<proteinExistence type="predicted"/>
<dbReference type="InterPro" id="IPR008979">
    <property type="entry name" value="Galactose-bd-like_sf"/>
</dbReference>
<dbReference type="Gene3D" id="2.60.120.260">
    <property type="entry name" value="Galactose-binding domain-like"/>
    <property type="match status" value="1"/>
</dbReference>
<reference evidence="3 4" key="1">
    <citation type="submission" date="2014-12" db="EMBL/GenBank/DDBJ databases">
        <title>Draft Genome Sequence of Pseudoalteromonas luteoviolacea HI1.</title>
        <authorList>
            <person name="Asahina A.Y."/>
            <person name="Hadfield M.G."/>
        </authorList>
    </citation>
    <scope>NUCLEOTIDE SEQUENCE [LARGE SCALE GENOMIC DNA]</scope>
    <source>
        <strain evidence="3 4">HI1</strain>
    </source>
</reference>
<protein>
    <submittedName>
        <fullName evidence="3">Hemolysin-type calcium-binding protein</fullName>
    </submittedName>
</protein>
<evidence type="ECO:0000259" key="2">
    <source>
        <dbReference type="Pfam" id="PF04862"/>
    </source>
</evidence>
<dbReference type="SUPFAM" id="SSF101898">
    <property type="entry name" value="NHL repeat"/>
    <property type="match status" value="1"/>
</dbReference>
<name>A0A0C1MCY5_9GAMM</name>
<accession>A0A0C1MCY5</accession>